<dbReference type="Proteomes" id="UP000509750">
    <property type="component" value="Plasmid unnamed3"/>
</dbReference>
<dbReference type="GeneID" id="56031364"/>
<proteinExistence type="predicted"/>
<dbReference type="EMBL" id="CP058532">
    <property type="protein sequence ID" value="QLG30063.1"/>
    <property type="molecule type" value="Genomic_DNA"/>
</dbReference>
<organism evidence="1 2">
    <name type="scientific">Halorarum halophilum</name>
    <dbReference type="NCBI Taxonomy" id="2743090"/>
    <lineage>
        <taxon>Archaea</taxon>
        <taxon>Methanobacteriati</taxon>
        <taxon>Methanobacteriota</taxon>
        <taxon>Stenosarchaea group</taxon>
        <taxon>Halobacteria</taxon>
        <taxon>Halobacteriales</taxon>
        <taxon>Haloferacaceae</taxon>
        <taxon>Halorarum</taxon>
    </lineage>
</organism>
<keyword evidence="1" id="KW-0614">Plasmid</keyword>
<sequence>MNPTTRTEREGVPIDIYDEPERVTASTGSYTHGQPGVHLALALDYVGEVPDEVVHEEVATIVDELLERGRAEIERQEEQ</sequence>
<name>A0A7D5L337_9EURY</name>
<protein>
    <submittedName>
        <fullName evidence="1">Uncharacterized protein</fullName>
    </submittedName>
</protein>
<gene>
    <name evidence="1" type="ORF">HUG10_20985</name>
</gene>
<dbReference type="KEGG" id="halg:HUG10_20985"/>
<keyword evidence="2" id="KW-1185">Reference proteome</keyword>
<evidence type="ECO:0000313" key="2">
    <source>
        <dbReference type="Proteomes" id="UP000509750"/>
    </source>
</evidence>
<reference evidence="1 2" key="1">
    <citation type="submission" date="2020-07" db="EMBL/GenBank/DDBJ databases">
        <title>Gai3-2, isolated from salt lake.</title>
        <authorList>
            <person name="Cui H."/>
            <person name="Shi X."/>
        </authorList>
    </citation>
    <scope>NUCLEOTIDE SEQUENCE [LARGE SCALE GENOMIC DNA]</scope>
    <source>
        <strain evidence="1 2">Gai3-2</strain>
        <plasmid evidence="1 2">unnamed3</plasmid>
    </source>
</reference>
<accession>A0A7D5L337</accession>
<dbReference type="AlphaFoldDB" id="A0A7D5L337"/>
<geneLocation type="plasmid" evidence="1 2">
    <name>unnamed3</name>
</geneLocation>
<dbReference type="RefSeq" id="WP_179171637.1">
    <property type="nucleotide sequence ID" value="NZ_CP058532.1"/>
</dbReference>
<evidence type="ECO:0000313" key="1">
    <source>
        <dbReference type="EMBL" id="QLG30063.1"/>
    </source>
</evidence>